<organism evidence="11">
    <name type="scientific">Phaffia rhodozyma</name>
    <name type="common">Yeast</name>
    <name type="synonym">Xanthophyllomyces dendrorhous</name>
    <dbReference type="NCBI Taxonomy" id="264483"/>
    <lineage>
        <taxon>Eukaryota</taxon>
        <taxon>Fungi</taxon>
        <taxon>Dikarya</taxon>
        <taxon>Basidiomycota</taxon>
        <taxon>Agaricomycotina</taxon>
        <taxon>Tremellomycetes</taxon>
        <taxon>Cystofilobasidiales</taxon>
        <taxon>Mrakiaceae</taxon>
        <taxon>Phaffia</taxon>
    </lineage>
</organism>
<evidence type="ECO:0000256" key="3">
    <source>
        <dbReference type="ARBA" id="ARBA00022448"/>
    </source>
</evidence>
<comment type="subcellular location">
    <subcellularLocation>
        <location evidence="1">Membrane</location>
        <topology evidence="1">Multi-pass membrane protein</topology>
    </subcellularLocation>
</comment>
<feature type="region of interest" description="Disordered" evidence="8">
    <location>
        <begin position="29"/>
        <end position="66"/>
    </location>
</feature>
<keyword evidence="7 9" id="KW-0472">Membrane</keyword>
<dbReference type="Pfam" id="PF01490">
    <property type="entry name" value="Aa_trans"/>
    <property type="match status" value="1"/>
</dbReference>
<evidence type="ECO:0000256" key="2">
    <source>
        <dbReference type="ARBA" id="ARBA00008066"/>
    </source>
</evidence>
<feature type="transmembrane region" description="Helical" evidence="9">
    <location>
        <begin position="324"/>
        <end position="343"/>
    </location>
</feature>
<keyword evidence="6 9" id="KW-1133">Transmembrane helix</keyword>
<feature type="transmembrane region" description="Helical" evidence="9">
    <location>
        <begin position="506"/>
        <end position="524"/>
    </location>
</feature>
<evidence type="ECO:0000313" key="11">
    <source>
        <dbReference type="EMBL" id="CED85318.1"/>
    </source>
</evidence>
<feature type="compositionally biased region" description="Low complexity" evidence="8">
    <location>
        <begin position="40"/>
        <end position="55"/>
    </location>
</feature>
<evidence type="ECO:0000256" key="4">
    <source>
        <dbReference type="ARBA" id="ARBA00022692"/>
    </source>
</evidence>
<feature type="transmembrane region" description="Helical" evidence="9">
    <location>
        <begin position="536"/>
        <end position="556"/>
    </location>
</feature>
<feature type="region of interest" description="Disordered" evidence="8">
    <location>
        <begin position="87"/>
        <end position="113"/>
    </location>
</feature>
<evidence type="ECO:0000256" key="9">
    <source>
        <dbReference type="SAM" id="Phobius"/>
    </source>
</evidence>
<dbReference type="PANTHER" id="PTHR22950:SF458">
    <property type="entry name" value="SODIUM-COUPLED NEUTRAL AMINO ACID TRANSPORTER 11-RELATED"/>
    <property type="match status" value="1"/>
</dbReference>
<dbReference type="InterPro" id="IPR013057">
    <property type="entry name" value="AA_transpt_TM"/>
</dbReference>
<protein>
    <submittedName>
        <fullName evidence="11">Amino acid transporter</fullName>
    </submittedName>
</protein>
<feature type="transmembrane region" description="Helical" evidence="9">
    <location>
        <begin position="176"/>
        <end position="195"/>
    </location>
</feature>
<feature type="transmembrane region" description="Helical" evidence="9">
    <location>
        <begin position="288"/>
        <end position="312"/>
    </location>
</feature>
<dbReference type="GO" id="GO:0005783">
    <property type="term" value="C:endoplasmic reticulum"/>
    <property type="evidence" value="ECO:0007669"/>
    <property type="project" value="TreeGrafter"/>
</dbReference>
<keyword evidence="3" id="KW-0813">Transport</keyword>
<evidence type="ECO:0000256" key="5">
    <source>
        <dbReference type="ARBA" id="ARBA00022970"/>
    </source>
</evidence>
<feature type="transmembrane region" description="Helical" evidence="9">
    <location>
        <begin position="244"/>
        <end position="268"/>
    </location>
</feature>
<evidence type="ECO:0000256" key="6">
    <source>
        <dbReference type="ARBA" id="ARBA00022989"/>
    </source>
</evidence>
<dbReference type="PANTHER" id="PTHR22950">
    <property type="entry name" value="AMINO ACID TRANSPORTER"/>
    <property type="match status" value="1"/>
</dbReference>
<feature type="transmembrane region" description="Helical" evidence="9">
    <location>
        <begin position="363"/>
        <end position="384"/>
    </location>
</feature>
<keyword evidence="4 9" id="KW-0812">Transmembrane</keyword>
<sequence>MFPASSSSSSTRLDPQTYLPLLNTSNLYTLDDEDDGDMQTPTATTTRGATNGSTAPPYTDEAYGSRYDDKLDSKRFHDTEGFSRTGTLRSTVQSRETEFDLDDDSVSSAGSDSTILPSRSPLLVGLLGNSSRYSQDFALHSNGSIGGRGSADRASEEGGQVGEDWKERGGNMLSGIANMANSILGAGIIGLPYAIREAGFLTGIFLLVTLCLVTDWTIRLIVLNAKLSGRNSYIEIMGHCFGKYGRAGVSFFQLAFAYGGMCAFGVIIGDTIPRVLAFIFPFLKTIPVLSLLLNRQFVIFLATVGVSFPLSLHRDISKLSKASGIALVGMLIIVCSVLIEGSRVDDKLRGSDDARWTIIKPRVFEAIGVISFAFVCHHNSLMIFGSLQAPTLVTHISTAASLIACLVMSLSGFLVFTDKTQANILNNFPHDDLLINIARLCFGLNMFTTLPLEAFVCREVIEGYFFDDEFNKKRHIIVTTAIVFSSMAISMMTCDLGVVLELTGGLSATVLAFVFPAICFLKLSDAPSMSRTKFPAWVCAAFGLLVMVLSAGLSLYRAFWGEPRTGGTCGFE</sequence>
<accession>A0A0F7SYK0</accession>
<name>A0A0F7SYK0_PHARH</name>
<evidence type="ECO:0000256" key="1">
    <source>
        <dbReference type="ARBA" id="ARBA00004141"/>
    </source>
</evidence>
<proteinExistence type="inferred from homology"/>
<dbReference type="GO" id="GO:0015179">
    <property type="term" value="F:L-amino acid transmembrane transporter activity"/>
    <property type="evidence" value="ECO:0007669"/>
    <property type="project" value="TreeGrafter"/>
</dbReference>
<dbReference type="EMBL" id="LN483332">
    <property type="protein sequence ID" value="CED85318.1"/>
    <property type="molecule type" value="Genomic_DNA"/>
</dbReference>
<reference evidence="11" key="1">
    <citation type="submission" date="2014-08" db="EMBL/GenBank/DDBJ databases">
        <authorList>
            <person name="Sharma Rahul"/>
            <person name="Thines Marco"/>
        </authorList>
    </citation>
    <scope>NUCLEOTIDE SEQUENCE</scope>
</reference>
<comment type="similarity">
    <text evidence="2">Belongs to the amino acid/polyamine transporter 2 family.</text>
</comment>
<feature type="transmembrane region" description="Helical" evidence="9">
    <location>
        <begin position="396"/>
        <end position="417"/>
    </location>
</feature>
<evidence type="ECO:0000256" key="8">
    <source>
        <dbReference type="SAM" id="MobiDB-lite"/>
    </source>
</evidence>
<feature type="transmembrane region" description="Helical" evidence="9">
    <location>
        <begin position="201"/>
        <end position="223"/>
    </location>
</feature>
<dbReference type="AlphaFoldDB" id="A0A0F7SYK0"/>
<evidence type="ECO:0000259" key="10">
    <source>
        <dbReference type="Pfam" id="PF01490"/>
    </source>
</evidence>
<dbReference type="GO" id="GO:0016020">
    <property type="term" value="C:membrane"/>
    <property type="evidence" value="ECO:0007669"/>
    <property type="project" value="UniProtKB-SubCell"/>
</dbReference>
<evidence type="ECO:0000256" key="7">
    <source>
        <dbReference type="ARBA" id="ARBA00023136"/>
    </source>
</evidence>
<keyword evidence="5" id="KW-0029">Amino-acid transport</keyword>
<feature type="domain" description="Amino acid transporter transmembrane" evidence="10">
    <location>
        <begin position="169"/>
        <end position="550"/>
    </location>
</feature>